<feature type="compositionally biased region" description="Acidic residues" evidence="1">
    <location>
        <begin position="64"/>
        <end position="94"/>
    </location>
</feature>
<protein>
    <recommendedName>
        <fullName evidence="2">F-box domain-containing protein</fullName>
    </recommendedName>
</protein>
<dbReference type="SUPFAM" id="SSF52047">
    <property type="entry name" value="RNI-like"/>
    <property type="match status" value="1"/>
</dbReference>
<dbReference type="Pfam" id="PF12937">
    <property type="entry name" value="F-box-like"/>
    <property type="match status" value="1"/>
</dbReference>
<name>A0ABC8W1L1_9POAL</name>
<dbReference type="InterPro" id="IPR032675">
    <property type="entry name" value="LRR_dom_sf"/>
</dbReference>
<organism evidence="3 4">
    <name type="scientific">Urochloa decumbens</name>
    <dbReference type="NCBI Taxonomy" id="240449"/>
    <lineage>
        <taxon>Eukaryota</taxon>
        <taxon>Viridiplantae</taxon>
        <taxon>Streptophyta</taxon>
        <taxon>Embryophyta</taxon>
        <taxon>Tracheophyta</taxon>
        <taxon>Spermatophyta</taxon>
        <taxon>Magnoliopsida</taxon>
        <taxon>Liliopsida</taxon>
        <taxon>Poales</taxon>
        <taxon>Poaceae</taxon>
        <taxon>PACMAD clade</taxon>
        <taxon>Panicoideae</taxon>
        <taxon>Panicodae</taxon>
        <taxon>Paniceae</taxon>
        <taxon>Melinidinae</taxon>
        <taxon>Urochloa</taxon>
    </lineage>
</organism>
<evidence type="ECO:0000313" key="4">
    <source>
        <dbReference type="Proteomes" id="UP001497457"/>
    </source>
</evidence>
<dbReference type="InterPro" id="IPR036047">
    <property type="entry name" value="F-box-like_dom_sf"/>
</dbReference>
<keyword evidence="4" id="KW-1185">Reference proteome</keyword>
<sequence>MASTSTPPPASDWAALPRNVLWSIFTELGHHEVLSIAGLACTAWRRLARDEPDLWRRIDLTVPEQEEEEDDNEQEEVSDDEEEEGNIFSVFDDDDDGYGYGYGRRIYWQKTPAKVADDGDLISDNDEISMVSSMKSLRLTSNYDVSSEVFTEVIMKFPLLEELELVLKYDANNYYSTSHLHHFTVRGAGKEQRSGRYYPRGPRSPKPFSIPMMHGLHSFELSGDSSFTNDVVMQIVDNCPNLKSLNISDVRYEDKWELKLLNNKCYRIKDLKLPAVFCEPDTYYSSDEDMS</sequence>
<evidence type="ECO:0000256" key="1">
    <source>
        <dbReference type="SAM" id="MobiDB-lite"/>
    </source>
</evidence>
<feature type="domain" description="F-box" evidence="2">
    <location>
        <begin position="10"/>
        <end position="58"/>
    </location>
</feature>
<proteinExistence type="predicted"/>
<reference evidence="3" key="1">
    <citation type="submission" date="2024-10" db="EMBL/GenBank/DDBJ databases">
        <authorList>
            <person name="Ryan C."/>
        </authorList>
    </citation>
    <scope>NUCLEOTIDE SEQUENCE [LARGE SCALE GENOMIC DNA]</scope>
</reference>
<evidence type="ECO:0000313" key="3">
    <source>
        <dbReference type="EMBL" id="CAL4899507.1"/>
    </source>
</evidence>
<dbReference type="PANTHER" id="PTHR38926">
    <property type="entry name" value="F-BOX DOMAIN CONTAINING PROTEIN, EXPRESSED"/>
    <property type="match status" value="1"/>
</dbReference>
<feature type="region of interest" description="Disordered" evidence="1">
    <location>
        <begin position="60"/>
        <end position="94"/>
    </location>
</feature>
<dbReference type="AlphaFoldDB" id="A0ABC8W1L1"/>
<dbReference type="Proteomes" id="UP001497457">
    <property type="component" value="Chromosome 11b"/>
</dbReference>
<dbReference type="Gene3D" id="3.80.10.10">
    <property type="entry name" value="Ribonuclease Inhibitor"/>
    <property type="match status" value="1"/>
</dbReference>
<dbReference type="PANTHER" id="PTHR38926:SF69">
    <property type="entry name" value="F-BOX DOMAIN-CONTAINING PROTEIN"/>
    <property type="match status" value="1"/>
</dbReference>
<dbReference type="Gene3D" id="1.20.1280.50">
    <property type="match status" value="1"/>
</dbReference>
<dbReference type="InterPro" id="IPR001810">
    <property type="entry name" value="F-box_dom"/>
</dbReference>
<evidence type="ECO:0000259" key="2">
    <source>
        <dbReference type="PROSITE" id="PS50181"/>
    </source>
</evidence>
<accession>A0ABC8W1L1</accession>
<dbReference type="PROSITE" id="PS50181">
    <property type="entry name" value="FBOX"/>
    <property type="match status" value="1"/>
</dbReference>
<dbReference type="SUPFAM" id="SSF81383">
    <property type="entry name" value="F-box domain"/>
    <property type="match status" value="1"/>
</dbReference>
<dbReference type="EMBL" id="OZ075121">
    <property type="protein sequence ID" value="CAL4899507.1"/>
    <property type="molecule type" value="Genomic_DNA"/>
</dbReference>
<gene>
    <name evidence="3" type="ORF">URODEC1_LOCUS8246</name>
</gene>